<gene>
    <name evidence="2" type="ORF">C4D60_Mb09t09450</name>
</gene>
<sequence length="67" mass="7504">MTLHRRVRTRNTTGGRSPPRDKSSSTEKENDVPASSLTPTPRARERVSSTRPVPLLFLLPVAKLHRS</sequence>
<accession>A0A4S8IF60</accession>
<dbReference type="Proteomes" id="UP000317650">
    <property type="component" value="Chromosome 9"/>
</dbReference>
<name>A0A4S8IF60_MUSBA</name>
<feature type="compositionally biased region" description="Basic and acidic residues" evidence="1">
    <location>
        <begin position="18"/>
        <end position="31"/>
    </location>
</feature>
<comment type="caution">
    <text evidence="2">The sequence shown here is derived from an EMBL/GenBank/DDBJ whole genome shotgun (WGS) entry which is preliminary data.</text>
</comment>
<feature type="region of interest" description="Disordered" evidence="1">
    <location>
        <begin position="1"/>
        <end position="54"/>
    </location>
</feature>
<keyword evidence="3" id="KW-1185">Reference proteome</keyword>
<evidence type="ECO:0000313" key="2">
    <source>
        <dbReference type="EMBL" id="THU46867.1"/>
    </source>
</evidence>
<protein>
    <submittedName>
        <fullName evidence="2">Uncharacterized protein</fullName>
    </submittedName>
</protein>
<dbReference type="AlphaFoldDB" id="A0A4S8IF60"/>
<organism evidence="2 3">
    <name type="scientific">Musa balbisiana</name>
    <name type="common">Banana</name>
    <dbReference type="NCBI Taxonomy" id="52838"/>
    <lineage>
        <taxon>Eukaryota</taxon>
        <taxon>Viridiplantae</taxon>
        <taxon>Streptophyta</taxon>
        <taxon>Embryophyta</taxon>
        <taxon>Tracheophyta</taxon>
        <taxon>Spermatophyta</taxon>
        <taxon>Magnoliopsida</taxon>
        <taxon>Liliopsida</taxon>
        <taxon>Zingiberales</taxon>
        <taxon>Musaceae</taxon>
        <taxon>Musa</taxon>
    </lineage>
</organism>
<evidence type="ECO:0000256" key="1">
    <source>
        <dbReference type="SAM" id="MobiDB-lite"/>
    </source>
</evidence>
<dbReference type="EMBL" id="PYDT01000010">
    <property type="protein sequence ID" value="THU46867.1"/>
    <property type="molecule type" value="Genomic_DNA"/>
</dbReference>
<reference evidence="2 3" key="1">
    <citation type="journal article" date="2019" name="Nat. Plants">
        <title>Genome sequencing of Musa balbisiana reveals subgenome evolution and function divergence in polyploid bananas.</title>
        <authorList>
            <person name="Yao X."/>
        </authorList>
    </citation>
    <scope>NUCLEOTIDE SEQUENCE [LARGE SCALE GENOMIC DNA]</scope>
    <source>
        <strain evidence="3">cv. DH-PKW</strain>
        <tissue evidence="2">Leaves</tissue>
    </source>
</reference>
<evidence type="ECO:0000313" key="3">
    <source>
        <dbReference type="Proteomes" id="UP000317650"/>
    </source>
</evidence>
<proteinExistence type="predicted"/>